<dbReference type="PROSITE" id="PS51900">
    <property type="entry name" value="CB"/>
    <property type="match status" value="1"/>
</dbReference>
<dbReference type="AlphaFoldDB" id="R2S3T6"/>
<dbReference type="GO" id="GO:0003677">
    <property type="term" value="F:DNA binding"/>
    <property type="evidence" value="ECO:0007669"/>
    <property type="project" value="UniProtKB-UniRule"/>
</dbReference>
<organism evidence="4 5">
    <name type="scientific">Enterococcus pallens ATCC BAA-351</name>
    <dbReference type="NCBI Taxonomy" id="1158607"/>
    <lineage>
        <taxon>Bacteria</taxon>
        <taxon>Bacillati</taxon>
        <taxon>Bacillota</taxon>
        <taxon>Bacilli</taxon>
        <taxon>Lactobacillales</taxon>
        <taxon>Enterococcaceae</taxon>
        <taxon>Enterococcus</taxon>
    </lineage>
</organism>
<dbReference type="HOGENOM" id="CLU_2093070_0_0_9"/>
<sequence>MVINIDFQSSLIEMELTDRARGLTEKSIKKNNKVLNMFFRYLEDQFQISSLDQLKLAHIKMFKAYKKGEENAESYVNVFLRSIRAMCIYAENEDYMTQQENSTLRVKWMKRAKENS</sequence>
<keyword evidence="1 2" id="KW-0238">DNA-binding</keyword>
<evidence type="ECO:0000256" key="2">
    <source>
        <dbReference type="PROSITE-ProRule" id="PRU01248"/>
    </source>
</evidence>
<reference evidence="4 5" key="1">
    <citation type="submission" date="2013-02" db="EMBL/GenBank/DDBJ databases">
        <title>The Genome Sequence of Enterococcus pallens BAA-351.</title>
        <authorList>
            <consortium name="The Broad Institute Genome Sequencing Platform"/>
            <consortium name="The Broad Institute Genome Sequencing Center for Infectious Disease"/>
            <person name="Earl A.M."/>
            <person name="Gilmore M.S."/>
            <person name="Lebreton F."/>
            <person name="Walker B."/>
            <person name="Young S.K."/>
            <person name="Zeng Q."/>
            <person name="Gargeya S."/>
            <person name="Fitzgerald M."/>
            <person name="Haas B."/>
            <person name="Abouelleil A."/>
            <person name="Alvarado L."/>
            <person name="Arachchi H.M."/>
            <person name="Berlin A.M."/>
            <person name="Chapman S.B."/>
            <person name="Dewar J."/>
            <person name="Goldberg J."/>
            <person name="Griggs A."/>
            <person name="Gujja S."/>
            <person name="Hansen M."/>
            <person name="Howarth C."/>
            <person name="Imamovic A."/>
            <person name="Larimer J."/>
            <person name="McCowan C."/>
            <person name="Murphy C."/>
            <person name="Neiman D."/>
            <person name="Pearson M."/>
            <person name="Priest M."/>
            <person name="Roberts A."/>
            <person name="Saif S."/>
            <person name="Shea T."/>
            <person name="Sisk P."/>
            <person name="Sykes S."/>
            <person name="Wortman J."/>
            <person name="Nusbaum C."/>
            <person name="Birren B."/>
        </authorList>
    </citation>
    <scope>NUCLEOTIDE SEQUENCE [LARGE SCALE GENOMIC DNA]</scope>
    <source>
        <strain evidence="4 5">ATCC BAA-351</strain>
    </source>
</reference>
<dbReference type="InterPro" id="IPR010998">
    <property type="entry name" value="Integrase_recombinase_N"/>
</dbReference>
<dbReference type="PATRIC" id="fig|1158607.3.peg.4001"/>
<keyword evidence="5" id="KW-1185">Reference proteome</keyword>
<name>R2S3T6_9ENTE</name>
<proteinExistence type="predicted"/>
<dbReference type="Proteomes" id="UP000013782">
    <property type="component" value="Unassembled WGS sequence"/>
</dbReference>
<protein>
    <recommendedName>
        <fullName evidence="3">Core-binding (CB) domain-containing protein</fullName>
    </recommendedName>
</protein>
<evidence type="ECO:0000313" key="4">
    <source>
        <dbReference type="EMBL" id="EOH90190.1"/>
    </source>
</evidence>
<evidence type="ECO:0000256" key="1">
    <source>
        <dbReference type="ARBA" id="ARBA00023125"/>
    </source>
</evidence>
<feature type="domain" description="Core-binding (CB)" evidence="3">
    <location>
        <begin position="1"/>
        <end position="91"/>
    </location>
</feature>
<comment type="caution">
    <text evidence="4">The sequence shown here is derived from an EMBL/GenBank/DDBJ whole genome shotgun (WGS) entry which is preliminary data.</text>
</comment>
<dbReference type="InterPro" id="IPR044068">
    <property type="entry name" value="CB"/>
</dbReference>
<gene>
    <name evidence="4" type="ORF">UAU_04019</name>
</gene>
<accession>R2S3T6</accession>
<dbReference type="EMBL" id="AJAQ01000036">
    <property type="protein sequence ID" value="EOH90190.1"/>
    <property type="molecule type" value="Genomic_DNA"/>
</dbReference>
<dbReference type="Gene3D" id="1.10.150.130">
    <property type="match status" value="1"/>
</dbReference>
<evidence type="ECO:0000259" key="3">
    <source>
        <dbReference type="PROSITE" id="PS51900"/>
    </source>
</evidence>
<dbReference type="RefSeq" id="WP_010758964.1">
    <property type="nucleotide sequence ID" value="NZ_ASWD01000005.1"/>
</dbReference>
<evidence type="ECO:0000313" key="5">
    <source>
        <dbReference type="Proteomes" id="UP000013782"/>
    </source>
</evidence>